<dbReference type="InterPro" id="IPR023214">
    <property type="entry name" value="HAD_sf"/>
</dbReference>
<dbReference type="GO" id="GO:0000287">
    <property type="term" value="F:magnesium ion binding"/>
    <property type="evidence" value="ECO:0007669"/>
    <property type="project" value="TreeGrafter"/>
</dbReference>
<dbReference type="InterPro" id="IPR036412">
    <property type="entry name" value="HAD-like_sf"/>
</dbReference>
<dbReference type="AlphaFoldDB" id="A0A7G9GP19"/>
<dbReference type="PANTHER" id="PTHR10000">
    <property type="entry name" value="PHOSPHOSERINE PHOSPHATASE"/>
    <property type="match status" value="1"/>
</dbReference>
<evidence type="ECO:0000313" key="1">
    <source>
        <dbReference type="EMBL" id="QNM12551.1"/>
    </source>
</evidence>
<dbReference type="Pfam" id="PF08282">
    <property type="entry name" value="Hydrolase_3"/>
    <property type="match status" value="1"/>
</dbReference>
<dbReference type="PANTHER" id="PTHR10000:SF25">
    <property type="entry name" value="PHOSPHATASE YKRA-RELATED"/>
    <property type="match status" value="1"/>
</dbReference>
<dbReference type="Gene3D" id="3.30.1240.10">
    <property type="match status" value="1"/>
</dbReference>
<accession>A0A7G9GP19</accession>
<protein>
    <submittedName>
        <fullName evidence="1">HAD family phosphatase</fullName>
    </submittedName>
</protein>
<name>A0A7G9GP19_9FIRM</name>
<organism evidence="1 2">
    <name type="scientific">[Eubacterium] hominis</name>
    <dbReference type="NCBI Taxonomy" id="2764325"/>
    <lineage>
        <taxon>Bacteria</taxon>
        <taxon>Bacillati</taxon>
        <taxon>Bacillota</taxon>
        <taxon>Erysipelotrichia</taxon>
        <taxon>Erysipelotrichales</taxon>
        <taxon>Erysipelotrichaceae</taxon>
        <taxon>Amedibacillus</taxon>
    </lineage>
</organism>
<keyword evidence="2" id="KW-1185">Reference proteome</keyword>
<dbReference type="InterPro" id="IPR006379">
    <property type="entry name" value="HAD-SF_hydro_IIB"/>
</dbReference>
<dbReference type="KEGG" id="ehn:H9Q80_00915"/>
<gene>
    <name evidence="1" type="ORF">H9Q80_00915</name>
</gene>
<dbReference type="PROSITE" id="PS01229">
    <property type="entry name" value="COF_2"/>
    <property type="match status" value="1"/>
</dbReference>
<dbReference type="GO" id="GO:0005829">
    <property type="term" value="C:cytosol"/>
    <property type="evidence" value="ECO:0007669"/>
    <property type="project" value="TreeGrafter"/>
</dbReference>
<proteinExistence type="predicted"/>
<dbReference type="Gene3D" id="3.40.50.1000">
    <property type="entry name" value="HAD superfamily/HAD-like"/>
    <property type="match status" value="1"/>
</dbReference>
<dbReference type="GO" id="GO:0016791">
    <property type="term" value="F:phosphatase activity"/>
    <property type="evidence" value="ECO:0007669"/>
    <property type="project" value="TreeGrafter"/>
</dbReference>
<dbReference type="Proteomes" id="UP000515856">
    <property type="component" value="Chromosome"/>
</dbReference>
<dbReference type="NCBIfam" id="TIGR01484">
    <property type="entry name" value="HAD-SF-IIB"/>
    <property type="match status" value="1"/>
</dbReference>
<dbReference type="RefSeq" id="WP_117452904.1">
    <property type="nucleotide sequence ID" value="NZ_CP060636.1"/>
</dbReference>
<reference evidence="1 2" key="1">
    <citation type="submission" date="2020-08" db="EMBL/GenBank/DDBJ databases">
        <authorList>
            <person name="Liu C."/>
            <person name="Sun Q."/>
        </authorList>
    </citation>
    <scope>NUCLEOTIDE SEQUENCE [LARGE SCALE GENOMIC DNA]</scope>
    <source>
        <strain evidence="1 2">NSJ-61</strain>
    </source>
</reference>
<sequence>MGKLFFFDIDGTLTGVEKPGYIYESTKEAIRQLKANGHFVALATGRAAFRARMFQEEIGIENMICEGGNQLIINWETVEYTPIDQQVAKTICEKALAYDFGIAISISDTRVRFTPNKRFIEDAGDFHDFMDVVIDEKLDYQNAGIIRRLFLTIPKGKEDMIPEIDLIGRMHYGNDQFIIVEPDHKYTGITKMCKRLGKDENDVVVFGDGMNDRKMFQEAPFSIAMGNAIPELKAIADYVCEDSDHDGIYLACKHFGWI</sequence>
<dbReference type="EMBL" id="CP060636">
    <property type="protein sequence ID" value="QNM12551.1"/>
    <property type="molecule type" value="Genomic_DNA"/>
</dbReference>
<evidence type="ECO:0000313" key="2">
    <source>
        <dbReference type="Proteomes" id="UP000515856"/>
    </source>
</evidence>
<dbReference type="SUPFAM" id="SSF56784">
    <property type="entry name" value="HAD-like"/>
    <property type="match status" value="1"/>
</dbReference>